<dbReference type="InterPro" id="IPR029057">
    <property type="entry name" value="PRTase-like"/>
</dbReference>
<dbReference type="GO" id="GO:0046872">
    <property type="term" value="F:metal ion binding"/>
    <property type="evidence" value="ECO:0007669"/>
    <property type="project" value="UniProtKB-KW"/>
</dbReference>
<dbReference type="InterPro" id="IPR000836">
    <property type="entry name" value="PRTase_dom"/>
</dbReference>
<feature type="binding site" evidence="19">
    <location>
        <position position="548"/>
    </location>
    <ligand>
        <name>[4Fe-4S] cluster</name>
        <dbReference type="ChEBI" id="CHEBI:49883"/>
    </ligand>
</feature>
<keyword evidence="5 16" id="KW-0328">Glycosyltransferase</keyword>
<evidence type="ECO:0000256" key="10">
    <source>
        <dbReference type="ARBA" id="ARBA00022962"/>
    </source>
</evidence>
<dbReference type="Gene3D" id="3.60.20.10">
    <property type="entry name" value="Glutamine Phosphoribosylpyrophosphate, subunit 1, domain 1"/>
    <property type="match status" value="1"/>
</dbReference>
<evidence type="ECO:0000256" key="18">
    <source>
        <dbReference type="PIRSR" id="PIRSR000485-2"/>
    </source>
</evidence>
<dbReference type="GO" id="GO:0009113">
    <property type="term" value="P:purine nucleobase biosynthetic process"/>
    <property type="evidence" value="ECO:0007669"/>
    <property type="project" value="InterPro"/>
</dbReference>
<evidence type="ECO:0000256" key="16">
    <source>
        <dbReference type="PIRNR" id="PIRNR000485"/>
    </source>
</evidence>
<comment type="cofactor">
    <cofactor evidence="19">
        <name>[4Fe-4S] cluster</name>
        <dbReference type="ChEBI" id="CHEBI:49883"/>
    </cofactor>
    <text evidence="19">Binds 1 [4Fe-4S] cluster per subunit.</text>
</comment>
<name>A0A6J2JKB2_BOMMA</name>
<feature type="binding site" evidence="19">
    <location>
        <position position="490"/>
    </location>
    <ligand>
        <name>[4Fe-4S] cluster</name>
        <dbReference type="ChEBI" id="CHEBI:49883"/>
    </ligand>
</feature>
<dbReference type="CDD" id="cd06223">
    <property type="entry name" value="PRTases_typeI"/>
    <property type="match status" value="1"/>
</dbReference>
<keyword evidence="4" id="KW-0004">4Fe-4S</keyword>
<evidence type="ECO:0000313" key="21">
    <source>
        <dbReference type="Proteomes" id="UP000504629"/>
    </source>
</evidence>
<evidence type="ECO:0000256" key="15">
    <source>
        <dbReference type="ARBA" id="ARBA00048545"/>
    </source>
</evidence>
<dbReference type="SUPFAM" id="SSF56235">
    <property type="entry name" value="N-terminal nucleophile aminohydrolases (Ntn hydrolases)"/>
    <property type="match status" value="1"/>
</dbReference>
<dbReference type="InterPro" id="IPR005854">
    <property type="entry name" value="PurF"/>
</dbReference>
<dbReference type="RefSeq" id="XP_028029713.1">
    <property type="nucleotide sequence ID" value="XM_028173912.1"/>
</dbReference>
<organism evidence="21 23">
    <name type="scientific">Bombyx mandarina</name>
    <name type="common">Wild silk moth</name>
    <name type="synonym">Wild silkworm</name>
    <dbReference type="NCBI Taxonomy" id="7092"/>
    <lineage>
        <taxon>Eukaryota</taxon>
        <taxon>Metazoa</taxon>
        <taxon>Ecdysozoa</taxon>
        <taxon>Arthropoda</taxon>
        <taxon>Hexapoda</taxon>
        <taxon>Insecta</taxon>
        <taxon>Pterygota</taxon>
        <taxon>Neoptera</taxon>
        <taxon>Endopterygota</taxon>
        <taxon>Lepidoptera</taxon>
        <taxon>Glossata</taxon>
        <taxon>Ditrysia</taxon>
        <taxon>Bombycoidea</taxon>
        <taxon>Bombycidae</taxon>
        <taxon>Bombycinae</taxon>
        <taxon>Bombyx</taxon>
    </lineage>
</organism>
<dbReference type="InterPro" id="IPR029055">
    <property type="entry name" value="Ntn_hydrolases_N"/>
</dbReference>
<sequence>MDGPAGPSPCQNEQRMNSEAMKRLGADDSGCHCDRTQPEVKIKSKRYGRGAVESGLTHECGVFGAIGTGKWPTQVDIPQVICLGLVALQHRGQESAGIVTSEGVSARTFNSHKGMGLINNIFNDEAMKNLKGNLGIGHTRYSTSAASEEVNCQPFVVHTAHGALAVAHNGELVNCSSLRRMVLGRGVGLSTHSDSELITQALCLNPPEGESDGPDWPARINHLMRLAPLSYSLVIMLKDKIYAVRDPYGNRPLCLGKILPLGSSYIYKKSSAQHEAVLMNGCAKNGVDDRAEGWVVSSESCGFLSIGARYVREVLPGEIVEMSSHGIRTVDVVERPAGNHQAFCIFEYVYFARADSMFEGQMVYSARMQCGRMLARESAVDADIVSSVPESGTAAAHGYARQSGIPFMEVLCKNRYVGRTFIQPSTRLRQLGVAKKFGALSENVKGKRIVLIDDSIVRGNTIGPIIKLLRDAGAAEVHIRIASPPLKYPCYMGINIPTREELIANKMDSFKLAEHVGADSLEYLSVEGLVSAIHYNMRTPPDGVGGHCTACLTGDYPGGLPDDVDW</sequence>
<dbReference type="FunFam" id="3.60.20.10:FF:000047">
    <property type="entry name" value="Amidophosphoribosyltransferase"/>
    <property type="match status" value="1"/>
</dbReference>
<evidence type="ECO:0000256" key="17">
    <source>
        <dbReference type="PIRSR" id="PIRSR000485-1"/>
    </source>
</evidence>
<evidence type="ECO:0000256" key="8">
    <source>
        <dbReference type="ARBA" id="ARBA00022755"/>
    </source>
</evidence>
<dbReference type="GO" id="GO:0051539">
    <property type="term" value="F:4 iron, 4 sulfur cluster binding"/>
    <property type="evidence" value="ECO:0007669"/>
    <property type="project" value="UniProtKB-KW"/>
</dbReference>
<dbReference type="UniPathway" id="UPA00074">
    <property type="reaction ID" value="UER00124"/>
</dbReference>
<dbReference type="GeneID" id="114242660"/>
<comment type="cofactor">
    <cofactor evidence="18">
        <name>Mg(2+)</name>
        <dbReference type="ChEBI" id="CHEBI:18420"/>
    </cofactor>
    <text evidence="18">Binds 1 Mg(2+) ion per subunit.</text>
</comment>
<keyword evidence="8 16" id="KW-0658">Purine biosynthesis</keyword>
<proteinExistence type="inferred from homology"/>
<evidence type="ECO:0000259" key="20">
    <source>
        <dbReference type="PROSITE" id="PS51278"/>
    </source>
</evidence>
<gene>
    <name evidence="22 23" type="primary">LOC114242660</name>
</gene>
<evidence type="ECO:0000256" key="19">
    <source>
        <dbReference type="PIRSR" id="PIRSR000485-3"/>
    </source>
</evidence>
<dbReference type="Pfam" id="PF00156">
    <property type="entry name" value="Pribosyltran"/>
    <property type="match status" value="1"/>
</dbReference>
<evidence type="ECO:0000256" key="3">
    <source>
        <dbReference type="ARBA" id="ARBA00011941"/>
    </source>
</evidence>
<keyword evidence="6 16" id="KW-0808">Transferase</keyword>
<dbReference type="SUPFAM" id="SSF53271">
    <property type="entry name" value="PRTase-like"/>
    <property type="match status" value="1"/>
</dbReference>
<keyword evidence="9 18" id="KW-0460">Magnesium</keyword>
<evidence type="ECO:0000256" key="4">
    <source>
        <dbReference type="ARBA" id="ARBA00022485"/>
    </source>
</evidence>
<dbReference type="Gene3D" id="3.40.50.2020">
    <property type="match status" value="1"/>
</dbReference>
<reference evidence="22 23" key="1">
    <citation type="submission" date="2025-04" db="UniProtKB">
        <authorList>
            <consortium name="RefSeq"/>
        </authorList>
    </citation>
    <scope>IDENTIFICATION</scope>
    <source>
        <tissue evidence="22 23">Silk gland</tissue>
    </source>
</reference>
<dbReference type="RefSeq" id="XP_028029712.1">
    <property type="nucleotide sequence ID" value="XM_028173911.1"/>
</dbReference>
<feature type="binding site" evidence="18">
    <location>
        <position position="454"/>
    </location>
    <ligand>
        <name>Mg(2+)</name>
        <dbReference type="ChEBI" id="CHEBI:18420"/>
    </ligand>
</feature>
<feature type="binding site" evidence="19">
    <location>
        <position position="551"/>
    </location>
    <ligand>
        <name>[4Fe-4S] cluster</name>
        <dbReference type="ChEBI" id="CHEBI:49883"/>
    </ligand>
</feature>
<dbReference type="GO" id="GO:0006189">
    <property type="term" value="P:'de novo' IMP biosynthetic process"/>
    <property type="evidence" value="ECO:0007669"/>
    <property type="project" value="UniProtKB-UniPathway"/>
</dbReference>
<evidence type="ECO:0000256" key="6">
    <source>
        <dbReference type="ARBA" id="ARBA00022679"/>
    </source>
</evidence>
<evidence type="ECO:0000313" key="22">
    <source>
        <dbReference type="RefSeq" id="XP_028029712.1"/>
    </source>
</evidence>
<keyword evidence="7 18" id="KW-0479">Metal-binding</keyword>
<evidence type="ECO:0000256" key="7">
    <source>
        <dbReference type="ARBA" id="ARBA00022723"/>
    </source>
</evidence>
<feature type="binding site" evidence="18">
    <location>
        <position position="453"/>
    </location>
    <ligand>
        <name>Mg(2+)</name>
        <dbReference type="ChEBI" id="CHEBI:18420"/>
    </ligand>
</feature>
<dbReference type="PROSITE" id="PS51278">
    <property type="entry name" value="GATASE_TYPE_2"/>
    <property type="match status" value="1"/>
</dbReference>
<keyword evidence="11 19" id="KW-0408">Iron</keyword>
<dbReference type="AlphaFoldDB" id="A0A6J2JKB2"/>
<evidence type="ECO:0000256" key="1">
    <source>
        <dbReference type="ARBA" id="ARBA00005209"/>
    </source>
</evidence>
<dbReference type="OrthoDB" id="191723at2759"/>
<dbReference type="KEGG" id="bman:114242660"/>
<comment type="pathway">
    <text evidence="1 16">Purine metabolism; IMP biosynthesis via de novo pathway; N(1)-(5-phospho-D-ribosyl)glycinamide from 5-phospho-alpha-D-ribose 1-diphosphate: step 1/2.</text>
</comment>
<dbReference type="HAMAP" id="MF_01931">
    <property type="entry name" value="PurF"/>
    <property type="match status" value="1"/>
</dbReference>
<evidence type="ECO:0000256" key="14">
    <source>
        <dbReference type="ARBA" id="ARBA00033776"/>
    </source>
</evidence>
<dbReference type="PANTHER" id="PTHR11907">
    <property type="entry name" value="AMIDOPHOSPHORIBOSYLTRANSFERASE"/>
    <property type="match status" value="1"/>
</dbReference>
<evidence type="ECO:0000313" key="23">
    <source>
        <dbReference type="RefSeq" id="XP_028029713.1"/>
    </source>
</evidence>
<feature type="binding site" evidence="19">
    <location>
        <position position="344"/>
    </location>
    <ligand>
        <name>[4Fe-4S] cluster</name>
        <dbReference type="ChEBI" id="CHEBI:49883"/>
    </ligand>
</feature>
<evidence type="ECO:0000256" key="13">
    <source>
        <dbReference type="ARBA" id="ARBA00033770"/>
    </source>
</evidence>
<feature type="domain" description="Glutamine amidotransferase type-2" evidence="20">
    <location>
        <begin position="60"/>
        <end position="325"/>
    </location>
</feature>
<dbReference type="Proteomes" id="UP000504629">
    <property type="component" value="Unplaced"/>
</dbReference>
<accession>A0A6J2JKB2</accession>
<dbReference type="Pfam" id="PF13522">
    <property type="entry name" value="GATase_6"/>
    <property type="match status" value="1"/>
</dbReference>
<dbReference type="InterPro" id="IPR017932">
    <property type="entry name" value="GATase_2_dom"/>
</dbReference>
<evidence type="ECO:0000256" key="5">
    <source>
        <dbReference type="ARBA" id="ARBA00022676"/>
    </source>
</evidence>
<evidence type="ECO:0000256" key="11">
    <source>
        <dbReference type="ARBA" id="ARBA00023004"/>
    </source>
</evidence>
<dbReference type="GO" id="GO:0004044">
    <property type="term" value="F:amidophosphoribosyltransferase activity"/>
    <property type="evidence" value="ECO:0007669"/>
    <property type="project" value="UniProtKB-EC"/>
</dbReference>
<comment type="catalytic activity">
    <reaction evidence="15">
        <text>5-phospho-beta-D-ribosylamine + L-glutamate + diphosphate = 5-phospho-alpha-D-ribose 1-diphosphate + L-glutamine + H2O</text>
        <dbReference type="Rhea" id="RHEA:14905"/>
        <dbReference type="ChEBI" id="CHEBI:15377"/>
        <dbReference type="ChEBI" id="CHEBI:29985"/>
        <dbReference type="ChEBI" id="CHEBI:33019"/>
        <dbReference type="ChEBI" id="CHEBI:58017"/>
        <dbReference type="ChEBI" id="CHEBI:58359"/>
        <dbReference type="ChEBI" id="CHEBI:58681"/>
        <dbReference type="EC" id="2.4.2.14"/>
    </reaction>
    <physiologicalReaction direction="right-to-left" evidence="15">
        <dbReference type="Rhea" id="RHEA:14907"/>
    </physiologicalReaction>
</comment>
<evidence type="ECO:0000256" key="9">
    <source>
        <dbReference type="ARBA" id="ARBA00022842"/>
    </source>
</evidence>
<protein>
    <recommendedName>
        <fullName evidence="13 16">Amidophosphoribosyltransferase</fullName>
        <shortName evidence="16">ATase</shortName>
        <ecNumber evidence="3 16">2.4.2.14</ecNumber>
    </recommendedName>
    <alternativeName>
        <fullName evidence="14 16">Glutamine phosphoribosylpyrophosphate amidotransferase</fullName>
    </alternativeName>
</protein>
<dbReference type="InterPro" id="IPR035584">
    <property type="entry name" value="PurF_N"/>
</dbReference>
<dbReference type="EC" id="2.4.2.14" evidence="3 16"/>
<keyword evidence="10" id="KW-0315">Glutamine amidotransferase</keyword>
<evidence type="ECO:0000256" key="2">
    <source>
        <dbReference type="ARBA" id="ARBA00010138"/>
    </source>
</evidence>
<keyword evidence="21" id="KW-1185">Reference proteome</keyword>
<evidence type="ECO:0000256" key="12">
    <source>
        <dbReference type="ARBA" id="ARBA00023014"/>
    </source>
</evidence>
<feature type="active site" description="Nucleophile" evidence="17">
    <location>
        <position position="60"/>
    </location>
</feature>
<comment type="similarity">
    <text evidence="2 16">In the C-terminal section; belongs to the purine/pyrimidine phosphoribosyltransferase family.</text>
</comment>
<dbReference type="CDD" id="cd00715">
    <property type="entry name" value="GPATase_N"/>
    <property type="match status" value="1"/>
</dbReference>
<keyword evidence="12 19" id="KW-0411">Iron-sulfur</keyword>
<feature type="binding site" evidence="18">
    <location>
        <position position="391"/>
    </location>
    <ligand>
        <name>Mg(2+)</name>
        <dbReference type="ChEBI" id="CHEBI:18420"/>
    </ligand>
</feature>
<dbReference type="PIRSF" id="PIRSF000485">
    <property type="entry name" value="Amd_phspho_trans"/>
    <property type="match status" value="1"/>
</dbReference>